<dbReference type="InterPro" id="IPR013757">
    <property type="entry name" value="Topo_IIA_A_a_sf"/>
</dbReference>
<comment type="similarity">
    <text evidence="4">Belongs to the type II topoisomerase family.</text>
</comment>
<dbReference type="InterPro" id="IPR050634">
    <property type="entry name" value="DNA_Topoisomerase_II"/>
</dbReference>
<evidence type="ECO:0000313" key="13">
    <source>
        <dbReference type="EMBL" id="QHU33974.1"/>
    </source>
</evidence>
<dbReference type="PANTHER" id="PTHR10169">
    <property type="entry name" value="DNA TOPOISOMERASE/GYRASE"/>
    <property type="match status" value="1"/>
</dbReference>
<dbReference type="Gene3D" id="1.10.268.10">
    <property type="entry name" value="Topoisomerase, domain 3"/>
    <property type="match status" value="1"/>
</dbReference>
<evidence type="ECO:0000259" key="11">
    <source>
        <dbReference type="PROSITE" id="PS50880"/>
    </source>
</evidence>
<dbReference type="Gene3D" id="3.30.1490.30">
    <property type="match status" value="1"/>
</dbReference>
<dbReference type="InterPro" id="IPR001241">
    <property type="entry name" value="Topo_IIA"/>
</dbReference>
<evidence type="ECO:0000256" key="2">
    <source>
        <dbReference type="ARBA" id="ARBA00001913"/>
    </source>
</evidence>
<dbReference type="PANTHER" id="PTHR10169:SF49">
    <property type="entry name" value="DNA TOPOISOMERASE 2, MITOCHONDRIAL"/>
    <property type="match status" value="1"/>
</dbReference>
<dbReference type="Gene3D" id="3.40.50.670">
    <property type="match status" value="1"/>
</dbReference>
<evidence type="ECO:0000256" key="6">
    <source>
        <dbReference type="ARBA" id="ARBA00022842"/>
    </source>
</evidence>
<feature type="domain" description="Topo IIA-type catalytic" evidence="12">
    <location>
        <begin position="669"/>
        <end position="1097"/>
    </location>
</feature>
<dbReference type="Gene3D" id="3.30.230.10">
    <property type="match status" value="1"/>
</dbReference>
<dbReference type="GO" id="GO:0005524">
    <property type="term" value="F:ATP binding"/>
    <property type="evidence" value="ECO:0007669"/>
    <property type="project" value="InterPro"/>
</dbReference>
<dbReference type="Gene3D" id="3.30.565.10">
    <property type="entry name" value="Histidine kinase-like ATPase, C-terminal domain"/>
    <property type="match status" value="1"/>
</dbReference>
<dbReference type="InterPro" id="IPR013760">
    <property type="entry name" value="Topo_IIA-like_dom_sf"/>
</dbReference>
<dbReference type="PRINTS" id="PR01158">
    <property type="entry name" value="TOPISMRASEII"/>
</dbReference>
<evidence type="ECO:0000256" key="1">
    <source>
        <dbReference type="ARBA" id="ARBA00000185"/>
    </source>
</evidence>
<dbReference type="PROSITE" id="PS50880">
    <property type="entry name" value="TOPRIM"/>
    <property type="match status" value="1"/>
</dbReference>
<evidence type="ECO:0000259" key="12">
    <source>
        <dbReference type="PROSITE" id="PS52040"/>
    </source>
</evidence>
<reference evidence="13" key="1">
    <citation type="journal article" date="2020" name="Nature">
        <title>Giant virus diversity and host interactions through global metagenomics.</title>
        <authorList>
            <person name="Schulz F."/>
            <person name="Roux S."/>
            <person name="Paez-Espino D."/>
            <person name="Jungbluth S."/>
            <person name="Walsh D.A."/>
            <person name="Denef V.J."/>
            <person name="McMahon K.D."/>
            <person name="Konstantinidis K.T."/>
            <person name="Eloe-Fadrosh E.A."/>
            <person name="Kyrpides N.C."/>
            <person name="Woyke T."/>
        </authorList>
    </citation>
    <scope>NUCLEOTIDE SEQUENCE</scope>
    <source>
        <strain evidence="13">GVMAG-S-1016704-142</strain>
    </source>
</reference>
<name>A0A6C0LWN3_9ZZZZ</name>
<dbReference type="InterPro" id="IPR013506">
    <property type="entry name" value="Topo_IIA_bsu_dom2"/>
</dbReference>
<feature type="domain" description="Toprim" evidence="11">
    <location>
        <begin position="417"/>
        <end position="539"/>
    </location>
</feature>
<comment type="cofactor">
    <cofactor evidence="3">
        <name>Mg(2+)</name>
        <dbReference type="ChEBI" id="CHEBI:18420"/>
    </cofactor>
</comment>
<dbReference type="SMART" id="SM00434">
    <property type="entry name" value="TOP4c"/>
    <property type="match status" value="1"/>
</dbReference>
<proteinExistence type="inferred from homology"/>
<dbReference type="InterPro" id="IPR002205">
    <property type="entry name" value="Topo_IIA_dom_A"/>
</dbReference>
<protein>
    <recommendedName>
        <fullName evidence="5">DNA topoisomerase (ATP-hydrolyzing)</fullName>
        <ecNumber evidence="5">5.6.2.2</ecNumber>
    </recommendedName>
</protein>
<dbReference type="InterPro" id="IPR006171">
    <property type="entry name" value="TOPRIM_dom"/>
</dbReference>
<dbReference type="EC" id="5.6.2.2" evidence="5"/>
<dbReference type="FunFam" id="3.90.199.10:FF:000002">
    <property type="entry name" value="DNA topoisomerase 2"/>
    <property type="match status" value="1"/>
</dbReference>
<dbReference type="InterPro" id="IPR014721">
    <property type="entry name" value="Ribsml_uS5_D2-typ_fold_subgr"/>
</dbReference>
<dbReference type="GO" id="GO:0000712">
    <property type="term" value="P:resolution of meiotic recombination intermediates"/>
    <property type="evidence" value="ECO:0007669"/>
    <property type="project" value="TreeGrafter"/>
</dbReference>
<dbReference type="SUPFAM" id="SSF54211">
    <property type="entry name" value="Ribosomal protein S5 domain 2-like"/>
    <property type="match status" value="1"/>
</dbReference>
<evidence type="ECO:0000256" key="4">
    <source>
        <dbReference type="ARBA" id="ARBA00011080"/>
    </source>
</evidence>
<dbReference type="Pfam" id="PF00521">
    <property type="entry name" value="DNA_topoisoIV"/>
    <property type="match status" value="1"/>
</dbReference>
<keyword evidence="6" id="KW-0460">Magnesium</keyword>
<feature type="coiled-coil region" evidence="10">
    <location>
        <begin position="1067"/>
        <end position="1103"/>
    </location>
</feature>
<dbReference type="InterPro" id="IPR031660">
    <property type="entry name" value="TOPRIM_C"/>
</dbReference>
<evidence type="ECO:0000256" key="10">
    <source>
        <dbReference type="SAM" id="Coils"/>
    </source>
</evidence>
<dbReference type="SMART" id="SM00433">
    <property type="entry name" value="TOP2c"/>
    <property type="match status" value="1"/>
</dbReference>
<dbReference type="InterPro" id="IPR013759">
    <property type="entry name" value="Topo_IIA_B_C"/>
</dbReference>
<comment type="catalytic activity">
    <reaction evidence="1">
        <text>ATP-dependent breakage, passage and rejoining of double-stranded DNA.</text>
        <dbReference type="EC" id="5.6.2.2"/>
    </reaction>
</comment>
<dbReference type="Pfam" id="PF16898">
    <property type="entry name" value="TOPRIM_C"/>
    <property type="match status" value="1"/>
</dbReference>
<dbReference type="Pfam" id="PF00204">
    <property type="entry name" value="DNA_gyraseB"/>
    <property type="match status" value="1"/>
</dbReference>
<keyword evidence="8" id="KW-0238">DNA-binding</keyword>
<dbReference type="GO" id="GO:0000819">
    <property type="term" value="P:sister chromatid segregation"/>
    <property type="evidence" value="ECO:0007669"/>
    <property type="project" value="TreeGrafter"/>
</dbReference>
<evidence type="ECO:0000256" key="9">
    <source>
        <dbReference type="ARBA" id="ARBA00023235"/>
    </source>
</evidence>
<dbReference type="GO" id="GO:0005634">
    <property type="term" value="C:nucleus"/>
    <property type="evidence" value="ECO:0007669"/>
    <property type="project" value="TreeGrafter"/>
</dbReference>
<sequence length="1107" mass="125689">MVSKQKQYIQLDPIEHIMKRPDMYCGSLRLRTSDEYISGSDLNITKSSITFSPAILRIFIEVLSNAIDNVKRSKDNGILCKAIKVVINKETGETSVWNDGDVVPIELNEECACYNHTMIFGRLLTGSNYDDEEDRIVAGRNGLGSKLCNIFSTEFSVEGVDPSNEKYLKQTWTNNMRNVSDPIVRKSSIKNGYTYVKWFPDFKQFGIDSYTDDIVRLYTKYVIDAAMISGVKVSLNNQVINSNTLIKYSSLYSDTRDKLLLADGVLLSASSTGKFESVSFVNGVFTKLGGQHVDAWSEAIFRPIVDKFNSKNKKSPNINISDVKQFFRLFVVSTVIRPEFDGQDKNKLESPAIKNAHISNTQISNIMKWETMDNVLDIIRSKEMMILKKSERTGKKIVKIDGFDPANNAGGSKSSDCTMIVCEGLSAKTYAVAGIEKGVYGTAGRDWYGILPLTGKILNVRNASPTMIGSNKVVSNLIKALGCRHGVDYMVESNYKTLNYGRLMIMTDADCDGIHIEGLIMNLFHSLFPSLLHRTTPFIVSMKTPIARVGKNILFYDENRFNEWMTTHVNDKVKVKYYKGLGTTKTEDVADTFGTKMVEYVHDDDANDNMNKIFNKANPDDRKKWLGNYKPGTSIFSLDDQPVFTQMSITDFMNGEMIKFSHSDCGRSIPNGIDGLKESQRKILYAVRKRKLRYTGTSLKVAQLSGYTAEHSNYHHGEQNLQDTMIGMAHDFVGSNNIPLLYRDGQFGSRLDGGNDAASARYIFTKMDRLTEFIYRDEDDAILTYVNDDGDTVQPEYYVPIIPMILVNGCLGIGTGWSSTIPCYNPSEMIESIKTWLDNDGNVFERDEDGDVEISMFDDLIPWYRGFEGNITQCDNGRFETHGIVKPGKKNNTYEITELPIGMWTNKFKDVLEDLVNDKKLKSMKNYSTPGKVKFIVTTDSNGMIPNEKTLKLSSHIHTTNMVVFNDKQKIVKYKTVDEIIDVFCHVRLDFYKKRKKYQVKIAERRLVILVNKMNFIDDVISGRIGIMNRKEEDIIDDLKSKNVEMIDDGYGYLLGLQVRTFTKEKVDVLRAEISKEKTTIKKLKSTTEKQTWLRELDELEKNYIKK</sequence>
<dbReference type="InterPro" id="IPR020568">
    <property type="entry name" value="Ribosomal_Su5_D2-typ_SF"/>
</dbReference>
<dbReference type="GO" id="GO:0006265">
    <property type="term" value="P:DNA topological change"/>
    <property type="evidence" value="ECO:0007669"/>
    <property type="project" value="InterPro"/>
</dbReference>
<dbReference type="FunFam" id="3.40.50.670:FF:000001">
    <property type="entry name" value="DNA topoisomerase 2"/>
    <property type="match status" value="1"/>
</dbReference>
<dbReference type="GO" id="GO:0003677">
    <property type="term" value="F:DNA binding"/>
    <property type="evidence" value="ECO:0007669"/>
    <property type="project" value="UniProtKB-KW"/>
</dbReference>
<evidence type="ECO:0000256" key="7">
    <source>
        <dbReference type="ARBA" id="ARBA00023029"/>
    </source>
</evidence>
<dbReference type="AlphaFoldDB" id="A0A6C0LWN3"/>
<evidence type="ECO:0000256" key="3">
    <source>
        <dbReference type="ARBA" id="ARBA00001946"/>
    </source>
</evidence>
<keyword evidence="9" id="KW-0413">Isomerase</keyword>
<accession>A0A6C0LWN3</accession>
<dbReference type="PRINTS" id="PR00418">
    <property type="entry name" value="TPI2FAMILY"/>
</dbReference>
<dbReference type="Gene3D" id="3.90.199.10">
    <property type="entry name" value="Topoisomerase II, domain 5"/>
    <property type="match status" value="1"/>
</dbReference>
<evidence type="ECO:0000256" key="8">
    <source>
        <dbReference type="ARBA" id="ARBA00023125"/>
    </source>
</evidence>
<evidence type="ECO:0000256" key="5">
    <source>
        <dbReference type="ARBA" id="ARBA00012895"/>
    </source>
</evidence>
<organism evidence="13">
    <name type="scientific">viral metagenome</name>
    <dbReference type="NCBI Taxonomy" id="1070528"/>
    <lineage>
        <taxon>unclassified sequences</taxon>
        <taxon>metagenomes</taxon>
        <taxon>organismal metagenomes</taxon>
    </lineage>
</organism>
<dbReference type="Gene3D" id="3.30.1360.40">
    <property type="match status" value="1"/>
</dbReference>
<keyword evidence="7" id="KW-0799">Topoisomerase</keyword>
<dbReference type="SUPFAM" id="SSF56719">
    <property type="entry name" value="Type II DNA topoisomerase"/>
    <property type="match status" value="1"/>
</dbReference>
<dbReference type="EMBL" id="MN740565">
    <property type="protein sequence ID" value="QHU33974.1"/>
    <property type="molecule type" value="Genomic_DNA"/>
</dbReference>
<dbReference type="InterPro" id="IPR013758">
    <property type="entry name" value="Topo_IIA_A/C_ab"/>
</dbReference>
<keyword evidence="10" id="KW-0175">Coiled coil</keyword>
<dbReference type="PROSITE" id="PS52040">
    <property type="entry name" value="TOPO_IIA"/>
    <property type="match status" value="1"/>
</dbReference>
<dbReference type="InterPro" id="IPR001154">
    <property type="entry name" value="TopoII_euk"/>
</dbReference>
<dbReference type="InterPro" id="IPR036890">
    <property type="entry name" value="HATPase_C_sf"/>
</dbReference>
<dbReference type="SUPFAM" id="SSF55874">
    <property type="entry name" value="ATPase domain of HSP90 chaperone/DNA topoisomerase II/histidine kinase"/>
    <property type="match status" value="1"/>
</dbReference>
<dbReference type="GO" id="GO:0003918">
    <property type="term" value="F:DNA topoisomerase type II (double strand cut, ATP-hydrolyzing) activity"/>
    <property type="evidence" value="ECO:0007669"/>
    <property type="project" value="UniProtKB-EC"/>
</dbReference>
<comment type="cofactor">
    <cofactor evidence="2">
        <name>Ca(2+)</name>
        <dbReference type="ChEBI" id="CHEBI:29108"/>
    </cofactor>
</comment>